<feature type="domain" description="Nephrocystin 3-like N-terminal" evidence="8">
    <location>
        <begin position="412"/>
        <end position="574"/>
    </location>
</feature>
<dbReference type="OrthoDB" id="194358at2759"/>
<name>A0A8H3J3J2_9LECA</name>
<feature type="region of interest" description="Disordered" evidence="5">
    <location>
        <begin position="1"/>
        <end position="98"/>
    </location>
</feature>
<dbReference type="PANTHER" id="PTHR10039">
    <property type="entry name" value="AMELOGENIN"/>
    <property type="match status" value="1"/>
</dbReference>
<dbReference type="SUPFAM" id="SSF50978">
    <property type="entry name" value="WD40 repeat-like"/>
    <property type="match status" value="1"/>
</dbReference>
<comment type="function">
    <text evidence="1 4">Involved in inositol deacylation of GPI-anchored proteins which plays important roles in the quality control and ER-associated degradation of GPI-anchored proteins.</text>
</comment>
<evidence type="ECO:0000259" key="7">
    <source>
        <dbReference type="Pfam" id="PF22939"/>
    </source>
</evidence>
<evidence type="ECO:0000313" key="10">
    <source>
        <dbReference type="Proteomes" id="UP000664521"/>
    </source>
</evidence>
<dbReference type="GO" id="GO:0015031">
    <property type="term" value="P:protein transport"/>
    <property type="evidence" value="ECO:0007669"/>
    <property type="project" value="UniProtKB-KW"/>
</dbReference>
<dbReference type="Proteomes" id="UP000664521">
    <property type="component" value="Unassembled WGS sequence"/>
</dbReference>
<dbReference type="PANTHER" id="PTHR10039:SF16">
    <property type="entry name" value="GPI INOSITOL-DEACYLASE"/>
    <property type="match status" value="1"/>
</dbReference>
<dbReference type="GO" id="GO:0005789">
    <property type="term" value="C:endoplasmic reticulum membrane"/>
    <property type="evidence" value="ECO:0007669"/>
    <property type="project" value="UniProtKB-SubCell"/>
</dbReference>
<dbReference type="SUPFAM" id="SSF53474">
    <property type="entry name" value="alpha/beta-Hydrolases"/>
    <property type="match status" value="1"/>
</dbReference>
<evidence type="ECO:0000256" key="1">
    <source>
        <dbReference type="ARBA" id="ARBA00003496"/>
    </source>
</evidence>
<feature type="domain" description="GPI inositol-deacylase winged helix" evidence="7">
    <location>
        <begin position="688"/>
        <end position="758"/>
    </location>
</feature>
<dbReference type="SMART" id="SM00320">
    <property type="entry name" value="WD40"/>
    <property type="match status" value="4"/>
</dbReference>
<dbReference type="EMBL" id="CAJPDS010000144">
    <property type="protein sequence ID" value="CAF9940060.1"/>
    <property type="molecule type" value="Genomic_DNA"/>
</dbReference>
<dbReference type="EC" id="3.1.-.-" evidence="4"/>
<evidence type="ECO:0000256" key="5">
    <source>
        <dbReference type="SAM" id="MobiDB-lite"/>
    </source>
</evidence>
<dbReference type="InterPro" id="IPR015943">
    <property type="entry name" value="WD40/YVTN_repeat-like_dom_sf"/>
</dbReference>
<dbReference type="Gene3D" id="2.130.10.10">
    <property type="entry name" value="YVTN repeat-like/Quinoprotein amine dehydrogenase"/>
    <property type="match status" value="2"/>
</dbReference>
<comment type="caution">
    <text evidence="9">The sequence shown here is derived from an EMBL/GenBank/DDBJ whole genome shotgun (WGS) entry which is preliminary data.</text>
</comment>
<reference evidence="9" key="1">
    <citation type="submission" date="2021-03" db="EMBL/GenBank/DDBJ databases">
        <authorList>
            <person name="Tagirdzhanova G."/>
        </authorList>
    </citation>
    <scope>NUCLEOTIDE SEQUENCE</scope>
</reference>
<evidence type="ECO:0000259" key="6">
    <source>
        <dbReference type="Pfam" id="PF07819"/>
    </source>
</evidence>
<feature type="compositionally biased region" description="Basic and acidic residues" evidence="5">
    <location>
        <begin position="88"/>
        <end position="98"/>
    </location>
</feature>
<comment type="subcellular location">
    <subcellularLocation>
        <location evidence="4">Endoplasmic reticulum membrane</location>
    </subcellularLocation>
</comment>
<sequence>MFNIKRRLGRERKRIQDDDDNDLSSSGPSLPHTPTPRISSPSSVTTAIPDGRRASEPSTTIAKRPPQLERLTSEPRVFAPSSTFALSERSRSRSADRREDPLGLTVIHEPETLPPCDIIFIHGLGGTSRATWAKGRDPNYFWPQRWLPYEPGIGNARILSFGYNANFAATGPSPITGIADFAKDLLHSMKYAKNERLEELELGQRPIIFIVHSMGGLVAKQAYILGKDDPLFSSIVSSISAMVFLATPHRGSNLADILNRILAASIFNHSPKLYVSELKNGSPTIEALNDQFRHFAPSLKLFSFYETLPTSVGPKKMMIVDKGSATTGYPNEISKSLNADHHTVCKFDGDQNSDYVSVRNVLKTLITEICPKDQFLELEQTQTLAAELERLLGMRENHQDDLDFFSKRWTTGTCDWILSHPTFTQWVRKDVESPTMLWLHALPGSGKSILSSFIVNHLLKDSFCAYHFFRFGDQSKRSLSTCLKTTAYQIAERLPQFRQALKDMGSSNKSLEKADPKTIWNKIFVDVLFKIRLPATLYWIIDALDESDHPQLLVELMQSIANASASVKILLVSRQNDDLTSTFDRLSVVVPSVYLPFEDTKKDIRTCVEREVQYMRAPQKFKSMVIEKLVAGAGGNFLWASLALVEVMRCNTRADLAQILESIPSGMEQLYKRMEDTIIRKTQDRPQDRRLGHTILTWAACSRRPLMLKELGQALQPEFSVMLDLQFTISRVCSQFVVVDASDRLVMVHQTARDHIMTTNSILAINATESHEKLFTKCLSVIEGKFHRRGSDRQSDDQEFVHYAVTSWAYHFILTSDESDEPLLQLAKFLKGNSVLAWIAALAQQNQLKVLVYSSKTMTLYVRRKRNRYRSTNPLLHRLQELDSVESWATDFLKILGKFGQILLTSPLSIYQQIPPFCPKGSMIYRHFEQQAPSPPPLHIGGITQNVWDDGLARISLGSKTQTVAIACSGPCFAVLTGAGEINVYDSTTFELQRILSHAERVCTMSFSSCSNLLVTYGFRTTKVWSVRTGNIMYQIRNPLGSRAFTIAFAAEDAKLVIGSNDRLIRVAQLSDANPVWSALHPGLLREDTTIDRPVHNVPWRIAFNSTASCVAVAYRGSPLCVWNLDPPELISRCMRNQEYAGNSWTVVDQMIWHPQSEEIVGLYMGGQVFRWNPWDDTQQELQAYGSIIASSPEGKFFAIGDSGGTIKLYNFQHFTLIYQLSCENLINDICFSPDSKRLYDLRGQFCNVWGPNALLRADESVDHESDVVSDVASFPTAAVSEAVAEVRDQVTALGVQYSGRYHAIGNEAGIVSLIDSTEGDHSPFQLYQSEVALSITHLDWSSDGRYVASAELAGKVVVKRVQLDGRRGSTATPVFDVKLQVSPEGIKQILLHEEGNSLLVKNGPTVIVWSSFQDTNLENDGNSITSPDTKWFKHPKDPSLLLAFNPAYIRLHRWDDLSEVAVFNIPKVSFCSNAHSSQMIDRMDDLDQITKIGSIHTNASGSHLLLDIVSATDASQGHFVSILQTSTLKPSSGGISLPLTHIPPTIQQQVEIPLGLLPKQRMIFLDKDYWMCSWRVGASLTSEKVQRYYCLPKDWLNVECLKLCALLADGRFFLPINGELGVIRCAAMSH</sequence>
<protein>
    <recommendedName>
        <fullName evidence="2 4">GPI inositol-deacylase</fullName>
        <ecNumber evidence="4">3.1.-.-</ecNumber>
    </recommendedName>
</protein>
<dbReference type="InterPro" id="IPR012908">
    <property type="entry name" value="PGAP1-ab_dom-like"/>
</dbReference>
<dbReference type="InterPro" id="IPR011047">
    <property type="entry name" value="Quinoprotein_ADH-like_sf"/>
</dbReference>
<keyword evidence="4" id="KW-0256">Endoplasmic reticulum</keyword>
<keyword evidence="4" id="KW-0472">Membrane</keyword>
<dbReference type="Pfam" id="PF07819">
    <property type="entry name" value="PGAP1"/>
    <property type="match status" value="1"/>
</dbReference>
<dbReference type="InterPro" id="IPR056884">
    <property type="entry name" value="NPHP3-like_N"/>
</dbReference>
<keyword evidence="3" id="KW-0677">Repeat</keyword>
<organism evidence="9 10">
    <name type="scientific">Heterodermia speciosa</name>
    <dbReference type="NCBI Taxonomy" id="116794"/>
    <lineage>
        <taxon>Eukaryota</taxon>
        <taxon>Fungi</taxon>
        <taxon>Dikarya</taxon>
        <taxon>Ascomycota</taxon>
        <taxon>Pezizomycotina</taxon>
        <taxon>Lecanoromycetes</taxon>
        <taxon>OSLEUM clade</taxon>
        <taxon>Lecanoromycetidae</taxon>
        <taxon>Caliciales</taxon>
        <taxon>Physciaceae</taxon>
        <taxon>Heterodermia</taxon>
    </lineage>
</organism>
<keyword evidence="10" id="KW-1185">Reference proteome</keyword>
<dbReference type="InterPro" id="IPR036322">
    <property type="entry name" value="WD40_repeat_dom_sf"/>
</dbReference>
<accession>A0A8H3J3J2</accession>
<evidence type="ECO:0000256" key="4">
    <source>
        <dbReference type="RuleBase" id="RU365011"/>
    </source>
</evidence>
<dbReference type="SUPFAM" id="SSF50998">
    <property type="entry name" value="Quinoprotein alcohol dehydrogenase-like"/>
    <property type="match status" value="1"/>
</dbReference>
<dbReference type="Pfam" id="PF22939">
    <property type="entry name" value="WHD_GPIID"/>
    <property type="match status" value="1"/>
</dbReference>
<dbReference type="InterPro" id="IPR054471">
    <property type="entry name" value="GPIID_WHD"/>
</dbReference>
<dbReference type="GO" id="GO:0016788">
    <property type="term" value="F:hydrolase activity, acting on ester bonds"/>
    <property type="evidence" value="ECO:0007669"/>
    <property type="project" value="InterPro"/>
</dbReference>
<evidence type="ECO:0000256" key="2">
    <source>
        <dbReference type="ARBA" id="ARBA00015856"/>
    </source>
</evidence>
<evidence type="ECO:0000259" key="8">
    <source>
        <dbReference type="Pfam" id="PF24883"/>
    </source>
</evidence>
<dbReference type="Gene3D" id="3.40.50.300">
    <property type="entry name" value="P-loop containing nucleotide triphosphate hydrolases"/>
    <property type="match status" value="1"/>
</dbReference>
<dbReference type="InterPro" id="IPR029058">
    <property type="entry name" value="AB_hydrolase_fold"/>
</dbReference>
<dbReference type="InterPro" id="IPR001680">
    <property type="entry name" value="WD40_rpt"/>
</dbReference>
<dbReference type="Pfam" id="PF24883">
    <property type="entry name" value="NPHP3_N"/>
    <property type="match status" value="1"/>
</dbReference>
<dbReference type="Gene3D" id="3.40.50.1820">
    <property type="entry name" value="alpha/beta hydrolase"/>
    <property type="match status" value="1"/>
</dbReference>
<evidence type="ECO:0000256" key="3">
    <source>
        <dbReference type="ARBA" id="ARBA00022737"/>
    </source>
</evidence>
<keyword evidence="4" id="KW-0813">Transport</keyword>
<feature type="compositionally biased region" description="Basic residues" evidence="5">
    <location>
        <begin position="1"/>
        <end position="13"/>
    </location>
</feature>
<keyword evidence="4" id="KW-0378">Hydrolase</keyword>
<comment type="similarity">
    <text evidence="4">Belongs to the GPI inositol-deacylase family.</text>
</comment>
<proteinExistence type="inferred from homology"/>
<feature type="domain" description="GPI inositol-deacylase PGAP1-like alpha/beta" evidence="6">
    <location>
        <begin position="118"/>
        <end position="254"/>
    </location>
</feature>
<feature type="compositionally biased region" description="Polar residues" evidence="5">
    <location>
        <begin position="36"/>
        <end position="46"/>
    </location>
</feature>
<keyword evidence="4" id="KW-0653">Protein transport</keyword>
<gene>
    <name evidence="9" type="ORF">HETSPECPRED_002151</name>
</gene>
<dbReference type="InterPro" id="IPR027417">
    <property type="entry name" value="P-loop_NTPase"/>
</dbReference>
<evidence type="ECO:0000313" key="9">
    <source>
        <dbReference type="EMBL" id="CAF9940060.1"/>
    </source>
</evidence>
<dbReference type="SUPFAM" id="SSF52540">
    <property type="entry name" value="P-loop containing nucleoside triphosphate hydrolases"/>
    <property type="match status" value="1"/>
</dbReference>